<name>A0ABX7QZM1_9GAMM</name>
<protein>
    <recommendedName>
        <fullName evidence="3">Lipoprotein</fullName>
    </recommendedName>
</protein>
<dbReference type="PROSITE" id="PS51257">
    <property type="entry name" value="PROKAR_LIPOPROTEIN"/>
    <property type="match status" value="1"/>
</dbReference>
<reference evidence="1 2" key="1">
    <citation type="submission" date="2021-03" db="EMBL/GenBank/DDBJ databases">
        <title>Novel species identification of genus Shewanella.</title>
        <authorList>
            <person name="Liu G."/>
            <person name="Zhang Q."/>
        </authorList>
    </citation>
    <scope>NUCLEOTIDE SEQUENCE [LARGE SCALE GENOMIC DNA]</scope>
    <source>
        <strain evidence="1 2">FJAT-52962</strain>
    </source>
</reference>
<keyword evidence="2" id="KW-1185">Reference proteome</keyword>
<evidence type="ECO:0008006" key="3">
    <source>
        <dbReference type="Google" id="ProtNLM"/>
    </source>
</evidence>
<evidence type="ECO:0000313" key="2">
    <source>
        <dbReference type="Proteomes" id="UP000663207"/>
    </source>
</evidence>
<evidence type="ECO:0000313" key="1">
    <source>
        <dbReference type="EMBL" id="QSX37004.1"/>
    </source>
</evidence>
<proteinExistence type="predicted"/>
<gene>
    <name evidence="1" type="ORF">JYB85_17360</name>
</gene>
<dbReference type="EMBL" id="CP071502">
    <property type="protein sequence ID" value="QSX37004.1"/>
    <property type="molecule type" value="Genomic_DNA"/>
</dbReference>
<dbReference type="Proteomes" id="UP000663207">
    <property type="component" value="Chromosome"/>
</dbReference>
<dbReference type="RefSeq" id="WP_207380285.1">
    <property type="nucleotide sequence ID" value="NZ_CP071502.1"/>
</dbReference>
<sequence>MNLRPLLYLSLLPLVFGCTKAPDWTLVYREAVPASAPWRFGEIAGYYPSLEQCLLKGKGMQHLGKGEFRCGSHCELVDDDKLAPRDRVLRCDWQEAVNAL</sequence>
<accession>A0ABX7QZM1</accession>
<organism evidence="1 2">
    <name type="scientific">Shewanella sedimentimangrovi</name>
    <dbReference type="NCBI Taxonomy" id="2814293"/>
    <lineage>
        <taxon>Bacteria</taxon>
        <taxon>Pseudomonadati</taxon>
        <taxon>Pseudomonadota</taxon>
        <taxon>Gammaproteobacteria</taxon>
        <taxon>Alteromonadales</taxon>
        <taxon>Shewanellaceae</taxon>
        <taxon>Shewanella</taxon>
    </lineage>
</organism>